<dbReference type="PaxDb" id="2850-Phatr43745"/>
<dbReference type="GO" id="GO:0005763">
    <property type="term" value="C:mitochondrial small ribosomal subunit"/>
    <property type="evidence" value="ECO:0007669"/>
    <property type="project" value="TreeGrafter"/>
</dbReference>
<evidence type="ECO:0000256" key="2">
    <source>
        <dbReference type="ARBA" id="ARBA00022723"/>
    </source>
</evidence>
<proteinExistence type="predicted"/>
<gene>
    <name evidence="9" type="ORF">PHATRDRAFT_43745</name>
</gene>
<dbReference type="GO" id="GO:0008168">
    <property type="term" value="F:methyltransferase activity"/>
    <property type="evidence" value="ECO:0007669"/>
    <property type="project" value="InterPro"/>
</dbReference>
<evidence type="ECO:0000313" key="9">
    <source>
        <dbReference type="EMBL" id="EEC50628.1"/>
    </source>
</evidence>
<evidence type="ECO:0000313" key="10">
    <source>
        <dbReference type="Proteomes" id="UP000000759"/>
    </source>
</evidence>
<dbReference type="AlphaFoldDB" id="B7FTB5"/>
<dbReference type="GO" id="GO:0051536">
    <property type="term" value="F:iron-sulfur cluster binding"/>
    <property type="evidence" value="ECO:0007669"/>
    <property type="project" value="UniProtKB-KW"/>
</dbReference>
<feature type="compositionally biased region" description="Low complexity" evidence="8">
    <location>
        <begin position="411"/>
        <end position="422"/>
    </location>
</feature>
<reference evidence="9 10" key="1">
    <citation type="journal article" date="2008" name="Nature">
        <title>The Phaeodactylum genome reveals the evolutionary history of diatom genomes.</title>
        <authorList>
            <person name="Bowler C."/>
            <person name="Allen A.E."/>
            <person name="Badger J.H."/>
            <person name="Grimwood J."/>
            <person name="Jabbari K."/>
            <person name="Kuo A."/>
            <person name="Maheswari U."/>
            <person name="Martens C."/>
            <person name="Maumus F."/>
            <person name="Otillar R.P."/>
            <person name="Rayko E."/>
            <person name="Salamov A."/>
            <person name="Vandepoele K."/>
            <person name="Beszteri B."/>
            <person name="Gruber A."/>
            <person name="Heijde M."/>
            <person name="Katinka M."/>
            <person name="Mock T."/>
            <person name="Valentin K."/>
            <person name="Verret F."/>
            <person name="Berges J.A."/>
            <person name="Brownlee C."/>
            <person name="Cadoret J.P."/>
            <person name="Chiovitti A."/>
            <person name="Choi C.J."/>
            <person name="Coesel S."/>
            <person name="De Martino A."/>
            <person name="Detter J.C."/>
            <person name="Durkin C."/>
            <person name="Falciatore A."/>
            <person name="Fournet J."/>
            <person name="Haruta M."/>
            <person name="Huysman M.J."/>
            <person name="Jenkins B.D."/>
            <person name="Jiroutova K."/>
            <person name="Jorgensen R.E."/>
            <person name="Joubert Y."/>
            <person name="Kaplan A."/>
            <person name="Kroger N."/>
            <person name="Kroth P.G."/>
            <person name="La Roche J."/>
            <person name="Lindquist E."/>
            <person name="Lommer M."/>
            <person name="Martin-Jezequel V."/>
            <person name="Lopez P.J."/>
            <person name="Lucas S."/>
            <person name="Mangogna M."/>
            <person name="McGinnis K."/>
            <person name="Medlin L.K."/>
            <person name="Montsant A."/>
            <person name="Oudot-Le Secq M.P."/>
            <person name="Napoli C."/>
            <person name="Obornik M."/>
            <person name="Parker M.S."/>
            <person name="Petit J.L."/>
            <person name="Porcel B.M."/>
            <person name="Poulsen N."/>
            <person name="Robison M."/>
            <person name="Rychlewski L."/>
            <person name="Rynearson T.A."/>
            <person name="Schmutz J."/>
            <person name="Shapiro H."/>
            <person name="Siaut M."/>
            <person name="Stanley M."/>
            <person name="Sussman M.R."/>
            <person name="Taylor A.R."/>
            <person name="Vardi A."/>
            <person name="von Dassow P."/>
            <person name="Vyverman W."/>
            <person name="Willis A."/>
            <person name="Wyrwicz L.S."/>
            <person name="Rokhsar D.S."/>
            <person name="Weissenbach J."/>
            <person name="Armbrust E.V."/>
            <person name="Green B.R."/>
            <person name="Van de Peer Y."/>
            <person name="Grigoriev I.V."/>
        </authorList>
    </citation>
    <scope>NUCLEOTIDE SEQUENCE [LARGE SCALE GENOMIC DNA]</scope>
    <source>
        <strain evidence="9 10">CCAP 1055/1</strain>
    </source>
</reference>
<keyword evidence="10" id="KW-1185">Reference proteome</keyword>
<sequence>MLHSKESNILLMSRLVFRKASLNSASSRARAVLRHPCNSAPENGSFLAPSLANTHHSHSLHVVSNFCTSLVRRVFSTTTSSTDEDVTDEIISDDEDYFIGSSTKPEPWKTLLQIPARAAWRVASPHSDTPLDKARQSVLDEGSRSNKQLHKSYCDKVVDVHRELLGRRERERLRILRSREYKPREIKKDAAIQPVLYGPDETLAAFKFRLLSNYAIAFRVLDEASSLLGPNKWRPKRVIDFGIGCGSAAAAAMEVWDDIEWVHGIDSSQAMREGAQLFLEDYIKHQGRENGPVRVTLSGHLSVEVAPPSFDLALFSYTAMELSHSAGILAAAGSLWEKLLPGGILVMIEPGTPDGFSSVRIVRNMLLECCPPNQSQAGGDECHVIAPCTHNGPCPMERYQELVDERRTQQDVPEPSVDPVSPGRKGKDKSGELEGREDVDENDGIRTGFCSFVQTMPGASWNSKGEKFSYLVAQKRLTGESLDEPHPFADDDLLALLERTHRSPNDVQTFQAAIDLEERYIDSEDDTLGLELLRGDRARASFGRIVNAPKKKKGHVSAQSAQKLVKDRTWYICSGKKKSVGRILS</sequence>
<dbReference type="Pfam" id="PF09243">
    <property type="entry name" value="Rsm22"/>
    <property type="match status" value="1"/>
</dbReference>
<evidence type="ECO:0000256" key="3">
    <source>
        <dbReference type="ARBA" id="ARBA00022946"/>
    </source>
</evidence>
<protein>
    <submittedName>
        <fullName evidence="9">Uncharacterized protein</fullName>
    </submittedName>
</protein>
<dbReference type="KEGG" id="pti:PHATRDRAFT_43745"/>
<feature type="region of interest" description="Disordered" evidence="8">
    <location>
        <begin position="404"/>
        <end position="442"/>
    </location>
</feature>
<dbReference type="InParanoid" id="B7FTB5"/>
<dbReference type="Proteomes" id="UP000000759">
    <property type="component" value="Chromosome 2"/>
</dbReference>
<dbReference type="GO" id="GO:0003735">
    <property type="term" value="F:structural constituent of ribosome"/>
    <property type="evidence" value="ECO:0007669"/>
    <property type="project" value="TreeGrafter"/>
</dbReference>
<comment type="subcellular location">
    <subcellularLocation>
        <location evidence="1">Mitochondrion</location>
    </subcellularLocation>
</comment>
<keyword evidence="2" id="KW-0479">Metal-binding</keyword>
<dbReference type="PANTHER" id="PTHR13184">
    <property type="entry name" value="37S RIBOSOMAL PROTEIN S22"/>
    <property type="match status" value="1"/>
</dbReference>
<dbReference type="InterPro" id="IPR015324">
    <property type="entry name" value="Ribosomal_Rsm22-like"/>
</dbReference>
<accession>B7FTB5</accession>
<dbReference type="STRING" id="556484.B7FTB5"/>
<evidence type="ECO:0000256" key="5">
    <source>
        <dbReference type="ARBA" id="ARBA00023014"/>
    </source>
</evidence>
<dbReference type="eggNOG" id="KOG2539">
    <property type="taxonomic scope" value="Eukaryota"/>
</dbReference>
<evidence type="ECO:0000256" key="1">
    <source>
        <dbReference type="ARBA" id="ARBA00004173"/>
    </source>
</evidence>
<dbReference type="InterPro" id="IPR029063">
    <property type="entry name" value="SAM-dependent_MTases_sf"/>
</dbReference>
<dbReference type="EMBL" id="CM000606">
    <property type="protein sequence ID" value="EEC50628.1"/>
    <property type="molecule type" value="Genomic_DNA"/>
</dbReference>
<dbReference type="RefSeq" id="XP_002177814.1">
    <property type="nucleotide sequence ID" value="XM_002177778.1"/>
</dbReference>
<name>B7FTB5_PHATC</name>
<dbReference type="GO" id="GO:0006412">
    <property type="term" value="P:translation"/>
    <property type="evidence" value="ECO:0007669"/>
    <property type="project" value="InterPro"/>
</dbReference>
<keyword evidence="4" id="KW-0408">Iron</keyword>
<comment type="function">
    <text evidence="7">Mitochondrial ribosome (mitoribosome) assembly factor. Binds at the interface of the head and body domains of the mitochondrial small ribosomal subunit (mt-SSU), occluding the mRNA channel and preventing compaction of the head domain towards the body. Probable inactive methyltransferase: retains the characteristic folding and ability to bind S-adenosyl-L-methionine, but it probably lost its methyltransferase activity.</text>
</comment>
<evidence type="ECO:0000256" key="6">
    <source>
        <dbReference type="ARBA" id="ARBA00023128"/>
    </source>
</evidence>
<dbReference type="Gene3D" id="3.40.50.150">
    <property type="entry name" value="Vaccinia Virus protein VP39"/>
    <property type="match status" value="1"/>
</dbReference>
<keyword evidence="6" id="KW-0496">Mitochondrion</keyword>
<evidence type="ECO:0000256" key="7">
    <source>
        <dbReference type="ARBA" id="ARBA00045681"/>
    </source>
</evidence>
<dbReference type="GO" id="GO:0046872">
    <property type="term" value="F:metal ion binding"/>
    <property type="evidence" value="ECO:0007669"/>
    <property type="project" value="UniProtKB-KW"/>
</dbReference>
<keyword evidence="3" id="KW-0809">Transit peptide</keyword>
<dbReference type="GeneID" id="7197030"/>
<dbReference type="HOGENOM" id="CLU_449386_0_0_1"/>
<organism evidence="9 10">
    <name type="scientific">Phaeodactylum tricornutum (strain CCAP 1055/1)</name>
    <dbReference type="NCBI Taxonomy" id="556484"/>
    <lineage>
        <taxon>Eukaryota</taxon>
        <taxon>Sar</taxon>
        <taxon>Stramenopiles</taxon>
        <taxon>Ochrophyta</taxon>
        <taxon>Bacillariophyta</taxon>
        <taxon>Bacillariophyceae</taxon>
        <taxon>Bacillariophycidae</taxon>
        <taxon>Naviculales</taxon>
        <taxon>Phaeodactylaceae</taxon>
        <taxon>Phaeodactylum</taxon>
    </lineage>
</organism>
<dbReference type="OrthoDB" id="421327at2759"/>
<dbReference type="PANTHER" id="PTHR13184:SF5">
    <property type="entry name" value="METHYLTRANSFERASE-LIKE PROTEIN 17, MITOCHONDRIAL"/>
    <property type="match status" value="1"/>
</dbReference>
<keyword evidence="5" id="KW-0411">Iron-sulfur</keyword>
<dbReference type="SUPFAM" id="SSF53335">
    <property type="entry name" value="S-adenosyl-L-methionine-dependent methyltransferases"/>
    <property type="match status" value="1"/>
</dbReference>
<evidence type="ECO:0000256" key="4">
    <source>
        <dbReference type="ARBA" id="ARBA00023004"/>
    </source>
</evidence>
<reference evidence="10" key="2">
    <citation type="submission" date="2008-08" db="EMBL/GenBank/DDBJ databases">
        <authorList>
            <consortium name="Diatom Consortium"/>
            <person name="Grigoriev I."/>
            <person name="Grimwood J."/>
            <person name="Kuo A."/>
            <person name="Otillar R.P."/>
            <person name="Salamov A."/>
            <person name="Detter J.C."/>
            <person name="Lindquist E."/>
            <person name="Shapiro H."/>
            <person name="Lucas S."/>
            <person name="Glavina del Rio T."/>
            <person name="Pitluck S."/>
            <person name="Rokhsar D."/>
            <person name="Bowler C."/>
        </authorList>
    </citation>
    <scope>GENOME REANNOTATION</scope>
    <source>
        <strain evidence="10">CCAP 1055/1</strain>
    </source>
</reference>
<evidence type="ECO:0000256" key="8">
    <source>
        <dbReference type="SAM" id="MobiDB-lite"/>
    </source>
</evidence>
<dbReference type="InterPro" id="IPR052571">
    <property type="entry name" value="Mt_RNA_Methyltransferase"/>
</dbReference>